<comment type="similarity">
    <text evidence="2 5">Belongs to the UDP-glycosyltransferase family.</text>
</comment>
<evidence type="ECO:0000256" key="6">
    <source>
        <dbReference type="RuleBase" id="RU362057"/>
    </source>
</evidence>
<dbReference type="EC" id="2.4.1.-" evidence="6"/>
<name>I2BH19_LINUS</name>
<dbReference type="InterPro" id="IPR035595">
    <property type="entry name" value="UDP_glycos_trans_CS"/>
</dbReference>
<gene>
    <name evidence="7" type="primary">UGT71R1</name>
</gene>
<dbReference type="SUPFAM" id="SSF53756">
    <property type="entry name" value="UDP-Glycosyltransferase/glycogen phosphorylase"/>
    <property type="match status" value="1"/>
</dbReference>
<evidence type="ECO:0000256" key="1">
    <source>
        <dbReference type="ARBA" id="ARBA00004935"/>
    </source>
</evidence>
<dbReference type="PANTHER" id="PTHR48048:SF45">
    <property type="entry name" value="GLYCOSYLTRANSFERASE"/>
    <property type="match status" value="1"/>
</dbReference>
<evidence type="ECO:0000256" key="2">
    <source>
        <dbReference type="ARBA" id="ARBA00009995"/>
    </source>
</evidence>
<sequence length="493" mass="54133">MVPIPAIGHLPPVVEFSKRITARNSQLSVTIVLIRTPFSPEVDSFSDRLAESCKDCKAINFIRISEPKFPPIDSYSSVHSFFPKFLDSQTDAVKQALAARFSGDSSVSLAGIVVDILTTAMVDLGKELGVPSYLFFPSCAAILGHLVHLPAMGYSPEVAVGDPDGEVVYPSFEHPMPNRILPAIVLDGQGYQELMGHTRKYNEVDGIVVNSYVGLESRAINILNGKVDGVFRIGGKSFPPVFPVGPVLNLKGHATLGNTKSLSEKAMTWLDDQPPQSVVFMCFGSLGSFTDAQLGEVAAGLERARHVRFLWVMRKISSGDSKWTPNDCEDYSPSSPALNALGEGFLERTRGRVMVCGWLPQAAILAHKAIGGFMSHCGWNSILESLWHGVPMLAWPMYAEQQMNAFYMTTELGLAVELRADYRIWKSDEDGEMVVKGDEIARKIEMVMDKHSEVRKKVKEMSELGRRALNEGGSSFDGIDGFMDLVLKNKPMV</sequence>
<dbReference type="PANTHER" id="PTHR48048">
    <property type="entry name" value="GLYCOSYLTRANSFERASE"/>
    <property type="match status" value="1"/>
</dbReference>
<dbReference type="AlphaFoldDB" id="I2BH19"/>
<dbReference type="GO" id="GO:0009718">
    <property type="term" value="P:anthocyanin-containing compound biosynthetic process"/>
    <property type="evidence" value="ECO:0007669"/>
    <property type="project" value="UniProtKB-UniPathway"/>
</dbReference>
<dbReference type="Pfam" id="PF00201">
    <property type="entry name" value="UDPGT"/>
    <property type="match status" value="1"/>
</dbReference>
<dbReference type="CDD" id="cd03784">
    <property type="entry name" value="GT1_Gtf-like"/>
    <property type="match status" value="1"/>
</dbReference>
<reference evidence="7" key="1">
    <citation type="journal article" date="2012" name="BMC Genomics">
        <title>Phylogenomic analysis of UDP glycosyltransferase 1 multigene family in Linum usitatissimum identified genes with varied expression patterns.</title>
        <authorList>
            <person name="Barvkar V.T."/>
            <person name="Pardeshi V.C."/>
            <person name="Kale S.M."/>
            <person name="Kadoo N.Y."/>
            <person name="Gupta V.S."/>
        </authorList>
    </citation>
    <scope>NUCLEOTIDE SEQUENCE</scope>
</reference>
<keyword evidence="3 5" id="KW-0808">Transferase</keyword>
<evidence type="ECO:0000256" key="4">
    <source>
        <dbReference type="ARBA" id="ARBA00047606"/>
    </source>
</evidence>
<dbReference type="FunFam" id="3.40.50.2000:FF:000056">
    <property type="entry name" value="Glycosyltransferase"/>
    <property type="match status" value="1"/>
</dbReference>
<dbReference type="InterPro" id="IPR002213">
    <property type="entry name" value="UDP_glucos_trans"/>
</dbReference>
<comment type="catalytic activity">
    <reaction evidence="4">
        <text>an anthocyanidin + UDP-alpha-D-glucose + H(+) = an anthocyanidin 3-O-beta-D-glucoside + UDP</text>
        <dbReference type="Rhea" id="RHEA:20093"/>
        <dbReference type="ChEBI" id="CHEBI:15378"/>
        <dbReference type="ChEBI" id="CHEBI:16307"/>
        <dbReference type="ChEBI" id="CHEBI:58223"/>
        <dbReference type="ChEBI" id="CHEBI:58885"/>
        <dbReference type="ChEBI" id="CHEBI:143576"/>
        <dbReference type="EC" id="2.4.1.115"/>
    </reaction>
</comment>
<organism evidence="7">
    <name type="scientific">Linum usitatissimum</name>
    <name type="common">Flax</name>
    <name type="synonym">Linum humile</name>
    <dbReference type="NCBI Taxonomy" id="4006"/>
    <lineage>
        <taxon>Eukaryota</taxon>
        <taxon>Viridiplantae</taxon>
        <taxon>Streptophyta</taxon>
        <taxon>Embryophyta</taxon>
        <taxon>Tracheophyta</taxon>
        <taxon>Spermatophyta</taxon>
        <taxon>Magnoliopsida</taxon>
        <taxon>eudicotyledons</taxon>
        <taxon>Gunneridae</taxon>
        <taxon>Pentapetalae</taxon>
        <taxon>rosids</taxon>
        <taxon>fabids</taxon>
        <taxon>Malpighiales</taxon>
        <taxon>Linaceae</taxon>
        <taxon>Linum</taxon>
    </lineage>
</organism>
<comment type="pathway">
    <text evidence="1">Pigment biosynthesis; anthocyanin biosynthesis.</text>
</comment>
<dbReference type="PROSITE" id="PS00375">
    <property type="entry name" value="UDPGT"/>
    <property type="match status" value="1"/>
</dbReference>
<evidence type="ECO:0000256" key="5">
    <source>
        <dbReference type="RuleBase" id="RU003718"/>
    </source>
</evidence>
<dbReference type="InterPro" id="IPR050481">
    <property type="entry name" value="UDP-glycosyltransf_plant"/>
</dbReference>
<accession>I2BH19</accession>
<evidence type="ECO:0000313" key="7">
    <source>
        <dbReference type="EMBL" id="AFJ52915.1"/>
    </source>
</evidence>
<dbReference type="GO" id="GO:0047213">
    <property type="term" value="F:anthocyanidin 3-O-glucosyltransferase activity"/>
    <property type="evidence" value="ECO:0007669"/>
    <property type="project" value="UniProtKB-EC"/>
</dbReference>
<proteinExistence type="inferred from homology"/>
<dbReference type="UniPathway" id="UPA00009"/>
<protein>
    <recommendedName>
        <fullName evidence="6">Glycosyltransferase</fullName>
        <ecNumber evidence="6">2.4.1.-</ecNumber>
    </recommendedName>
</protein>
<dbReference type="Gene3D" id="3.40.50.2000">
    <property type="entry name" value="Glycogen Phosphorylase B"/>
    <property type="match status" value="2"/>
</dbReference>
<evidence type="ECO:0000256" key="3">
    <source>
        <dbReference type="ARBA" id="ARBA00022679"/>
    </source>
</evidence>
<keyword evidence="5" id="KW-0328">Glycosyltransferase</keyword>
<dbReference type="EMBL" id="JN088288">
    <property type="protein sequence ID" value="AFJ52915.1"/>
    <property type="molecule type" value="Genomic_DNA"/>
</dbReference>